<evidence type="ECO:0000313" key="2">
    <source>
        <dbReference type="EMBL" id="TDQ16509.1"/>
    </source>
</evidence>
<organism evidence="2 3">
    <name type="scientific">Algoriphagus boseongensis</name>
    <dbReference type="NCBI Taxonomy" id="1442587"/>
    <lineage>
        <taxon>Bacteria</taxon>
        <taxon>Pseudomonadati</taxon>
        <taxon>Bacteroidota</taxon>
        <taxon>Cytophagia</taxon>
        <taxon>Cytophagales</taxon>
        <taxon>Cyclobacteriaceae</taxon>
        <taxon>Algoriphagus</taxon>
    </lineage>
</organism>
<keyword evidence="3" id="KW-1185">Reference proteome</keyword>
<keyword evidence="1" id="KW-0472">Membrane</keyword>
<evidence type="ECO:0000313" key="3">
    <source>
        <dbReference type="Proteomes" id="UP000294535"/>
    </source>
</evidence>
<gene>
    <name evidence="2" type="ORF">DFQ04_2627</name>
</gene>
<comment type="caution">
    <text evidence="2">The sequence shown here is derived from an EMBL/GenBank/DDBJ whole genome shotgun (WGS) entry which is preliminary data.</text>
</comment>
<feature type="transmembrane region" description="Helical" evidence="1">
    <location>
        <begin position="6"/>
        <end position="33"/>
    </location>
</feature>
<dbReference type="EMBL" id="SNYF01000007">
    <property type="protein sequence ID" value="TDQ16509.1"/>
    <property type="molecule type" value="Genomic_DNA"/>
</dbReference>
<keyword evidence="1" id="KW-1133">Transmembrane helix</keyword>
<sequence>MELITLVLTIVSVLTGLVGVSIIFWLLFTGLINNDRKKMGKAVKVLFICAGAILIIQIVQFAFAIF</sequence>
<feature type="transmembrane region" description="Helical" evidence="1">
    <location>
        <begin position="45"/>
        <end position="65"/>
    </location>
</feature>
<dbReference type="Proteomes" id="UP000294535">
    <property type="component" value="Unassembled WGS sequence"/>
</dbReference>
<reference evidence="2 3" key="1">
    <citation type="submission" date="2019-03" db="EMBL/GenBank/DDBJ databases">
        <title>Genomic Encyclopedia of Type Strains, Phase III (KMG-III): the genomes of soil and plant-associated and newly described type strains.</title>
        <authorList>
            <person name="Whitman W."/>
        </authorList>
    </citation>
    <scope>NUCLEOTIDE SEQUENCE [LARGE SCALE GENOMIC DNA]</scope>
    <source>
        <strain evidence="2 3">CECT 8446</strain>
    </source>
</reference>
<protein>
    <submittedName>
        <fullName evidence="2">Uncharacterized protein</fullName>
    </submittedName>
</protein>
<keyword evidence="1" id="KW-0812">Transmembrane</keyword>
<dbReference type="AlphaFoldDB" id="A0A4R6T5E3"/>
<name>A0A4R6T5E3_9BACT</name>
<proteinExistence type="predicted"/>
<accession>A0A4R6T5E3</accession>
<evidence type="ECO:0000256" key="1">
    <source>
        <dbReference type="SAM" id="Phobius"/>
    </source>
</evidence>